<evidence type="ECO:0000256" key="3">
    <source>
        <dbReference type="ARBA" id="ARBA00029325"/>
    </source>
</evidence>
<name>A0AAD5QWV4_PARTN</name>
<dbReference type="PROSITE" id="PS00557">
    <property type="entry name" value="FMN_HYDROXY_ACID_DH_1"/>
    <property type="match status" value="1"/>
</dbReference>
<accession>A0AAD5QWV4</accession>
<dbReference type="InterPro" id="IPR000262">
    <property type="entry name" value="FMN-dep_DH"/>
</dbReference>
<dbReference type="AlphaFoldDB" id="A0AAD5QWV4"/>
<protein>
    <recommendedName>
        <fullName evidence="5">FMN hydroxy acid dehydrogenase domain-containing protein</fullName>
    </recommendedName>
</protein>
<sequence>MPTTDVGESGFMHYVSSQIDPTLDWSVVDWLLRTTKLPVLVKGVMRGDDADEAVRRGVQGIIVSNHGGRQLDSAPATIEALPEVVRAVRGRVPKAYFQLKAYEIPWASTWEHSRADFEASQLDQQSKTFIKKKTTSSNGMQAHG</sequence>
<dbReference type="PANTHER" id="PTHR10578">
    <property type="entry name" value="S -2-HYDROXY-ACID OXIDASE-RELATED"/>
    <property type="match status" value="1"/>
</dbReference>
<comment type="catalytic activity">
    <reaction evidence="3">
        <text>a (2S)-2-hydroxycarboxylate + O2 = a 2-oxocarboxylate + H2O2</text>
        <dbReference type="Rhea" id="RHEA:16789"/>
        <dbReference type="ChEBI" id="CHEBI:15379"/>
        <dbReference type="ChEBI" id="CHEBI:16240"/>
        <dbReference type="ChEBI" id="CHEBI:35179"/>
        <dbReference type="ChEBI" id="CHEBI:58123"/>
        <dbReference type="EC" id="1.1.3.15"/>
    </reaction>
    <physiologicalReaction direction="left-to-right" evidence="3">
        <dbReference type="Rhea" id="RHEA:16790"/>
    </physiologicalReaction>
</comment>
<dbReference type="PROSITE" id="PS51349">
    <property type="entry name" value="FMN_HYDROXY_ACID_DH_2"/>
    <property type="match status" value="1"/>
</dbReference>
<evidence type="ECO:0000313" key="6">
    <source>
        <dbReference type="EMBL" id="KAJ1365545.1"/>
    </source>
</evidence>
<comment type="caution">
    <text evidence="6">The sequence shown here is derived from an EMBL/GenBank/DDBJ whole genome shotgun (WGS) entry which is preliminary data.</text>
</comment>
<dbReference type="InterPro" id="IPR037396">
    <property type="entry name" value="FMN_HAD"/>
</dbReference>
<evidence type="ECO:0000313" key="7">
    <source>
        <dbReference type="Proteomes" id="UP001196413"/>
    </source>
</evidence>
<dbReference type="GO" id="GO:0001561">
    <property type="term" value="P:fatty acid alpha-oxidation"/>
    <property type="evidence" value="ECO:0007669"/>
    <property type="project" value="TreeGrafter"/>
</dbReference>
<keyword evidence="7" id="KW-1185">Reference proteome</keyword>
<dbReference type="Pfam" id="PF01070">
    <property type="entry name" value="FMN_dh"/>
    <property type="match status" value="1"/>
</dbReference>
<dbReference type="GO" id="GO:0005782">
    <property type="term" value="C:peroxisomal matrix"/>
    <property type="evidence" value="ECO:0007669"/>
    <property type="project" value="TreeGrafter"/>
</dbReference>
<evidence type="ECO:0000256" key="2">
    <source>
        <dbReference type="ARBA" id="ARBA00023002"/>
    </source>
</evidence>
<dbReference type="InterPro" id="IPR008259">
    <property type="entry name" value="FMN_hydac_DH_AS"/>
</dbReference>
<organism evidence="6 7">
    <name type="scientific">Parelaphostrongylus tenuis</name>
    <name type="common">Meningeal worm</name>
    <dbReference type="NCBI Taxonomy" id="148309"/>
    <lineage>
        <taxon>Eukaryota</taxon>
        <taxon>Metazoa</taxon>
        <taxon>Ecdysozoa</taxon>
        <taxon>Nematoda</taxon>
        <taxon>Chromadorea</taxon>
        <taxon>Rhabditida</taxon>
        <taxon>Rhabditina</taxon>
        <taxon>Rhabditomorpha</taxon>
        <taxon>Strongyloidea</taxon>
        <taxon>Metastrongylidae</taxon>
        <taxon>Parelaphostrongylus</taxon>
    </lineage>
</organism>
<evidence type="ECO:0000256" key="4">
    <source>
        <dbReference type="ARBA" id="ARBA00029327"/>
    </source>
</evidence>
<dbReference type="GO" id="GO:0003973">
    <property type="term" value="F:(S)-2-hydroxy-acid oxidase activity"/>
    <property type="evidence" value="ECO:0007669"/>
    <property type="project" value="UniProtKB-EC"/>
</dbReference>
<feature type="domain" description="FMN hydroxy acid dehydrogenase" evidence="5">
    <location>
        <begin position="1"/>
        <end position="93"/>
    </location>
</feature>
<reference evidence="6" key="1">
    <citation type="submission" date="2021-06" db="EMBL/GenBank/DDBJ databases">
        <title>Parelaphostrongylus tenuis whole genome reference sequence.</title>
        <authorList>
            <person name="Garwood T.J."/>
            <person name="Larsen P.A."/>
            <person name="Fountain-Jones N.M."/>
            <person name="Garbe J.R."/>
            <person name="Macchietto M.G."/>
            <person name="Kania S.A."/>
            <person name="Gerhold R.W."/>
            <person name="Richards J.E."/>
            <person name="Wolf T.M."/>
        </authorList>
    </citation>
    <scope>NUCLEOTIDE SEQUENCE</scope>
    <source>
        <strain evidence="6">MNPRO001-30</strain>
        <tissue evidence="6">Meninges</tissue>
    </source>
</reference>
<proteinExistence type="predicted"/>
<dbReference type="Gene3D" id="3.20.20.70">
    <property type="entry name" value="Aldolase class I"/>
    <property type="match status" value="1"/>
</dbReference>
<gene>
    <name evidence="6" type="ORF">KIN20_025913</name>
</gene>
<dbReference type="PANTHER" id="PTHR10578:SF149">
    <property type="entry name" value="2-HYDROXYACID OXIDASE 2"/>
    <property type="match status" value="1"/>
</dbReference>
<dbReference type="SUPFAM" id="SSF51395">
    <property type="entry name" value="FMN-linked oxidoreductases"/>
    <property type="match status" value="1"/>
</dbReference>
<comment type="cofactor">
    <cofactor evidence="1">
        <name>FMN</name>
        <dbReference type="ChEBI" id="CHEBI:58210"/>
    </cofactor>
</comment>
<keyword evidence="2" id="KW-0560">Oxidoreductase</keyword>
<evidence type="ECO:0000256" key="1">
    <source>
        <dbReference type="ARBA" id="ARBA00001917"/>
    </source>
</evidence>
<evidence type="ECO:0000259" key="5">
    <source>
        <dbReference type="PROSITE" id="PS51349"/>
    </source>
</evidence>
<dbReference type="EMBL" id="JAHQIW010005300">
    <property type="protein sequence ID" value="KAJ1365545.1"/>
    <property type="molecule type" value="Genomic_DNA"/>
</dbReference>
<dbReference type="Proteomes" id="UP001196413">
    <property type="component" value="Unassembled WGS sequence"/>
</dbReference>
<comment type="catalytic activity">
    <reaction evidence="4">
        <text>2-hydroxyoctanoate + O2 = 2-oxooctanoate + H2O2</text>
        <dbReference type="Rhea" id="RHEA:67940"/>
        <dbReference type="ChEBI" id="CHEBI:15379"/>
        <dbReference type="ChEBI" id="CHEBI:16240"/>
        <dbReference type="ChEBI" id="CHEBI:133514"/>
        <dbReference type="ChEBI" id="CHEBI:176689"/>
    </reaction>
    <physiologicalReaction direction="left-to-right" evidence="4">
        <dbReference type="Rhea" id="RHEA:67941"/>
    </physiologicalReaction>
</comment>
<dbReference type="InterPro" id="IPR013785">
    <property type="entry name" value="Aldolase_TIM"/>
</dbReference>